<reference evidence="3 4" key="1">
    <citation type="submission" date="2019-04" db="EMBL/GenBank/DDBJ databases">
        <title>Friends and foes A comparative genomics studyof 23 Aspergillus species from section Flavi.</title>
        <authorList>
            <consortium name="DOE Joint Genome Institute"/>
            <person name="Kjaerbolling I."/>
            <person name="Vesth T."/>
            <person name="Frisvad J.C."/>
            <person name="Nybo J.L."/>
            <person name="Theobald S."/>
            <person name="Kildgaard S."/>
            <person name="Isbrandt T."/>
            <person name="Kuo A."/>
            <person name="Sato A."/>
            <person name="Lyhne E.K."/>
            <person name="Kogle M.E."/>
            <person name="Wiebenga A."/>
            <person name="Kun R.S."/>
            <person name="Lubbers R.J."/>
            <person name="Makela M.R."/>
            <person name="Barry K."/>
            <person name="Chovatia M."/>
            <person name="Clum A."/>
            <person name="Daum C."/>
            <person name="Haridas S."/>
            <person name="He G."/>
            <person name="LaButti K."/>
            <person name="Lipzen A."/>
            <person name="Mondo S."/>
            <person name="Riley R."/>
            <person name="Salamov A."/>
            <person name="Simmons B.A."/>
            <person name="Magnuson J.K."/>
            <person name="Henrissat B."/>
            <person name="Mortensen U.H."/>
            <person name="Larsen T.O."/>
            <person name="Devries R.P."/>
            <person name="Grigoriev I.V."/>
            <person name="Machida M."/>
            <person name="Baker S.E."/>
            <person name="Andersen M.R."/>
        </authorList>
    </citation>
    <scope>NUCLEOTIDE SEQUENCE [LARGE SCALE GENOMIC DNA]</scope>
    <source>
        <strain evidence="3 4">CBS 763.97</strain>
    </source>
</reference>
<sequence length="212" mass="23507">MALAPSLSLCFPYCCPLFQIPYLSVSFFFLSLLFSFFLCFAFPISLNTSSNTTTSDPRAIRHAPSGIRENLDVGQHGSSALNDMMILDDTKHTVYIHDLEREIAETELPNDSITFLPGIGESLRAIPRFVVTEAKPMCNELVLYREPASLTVPKERDTVRKALIETRERARTNQCGRHPSTYSSIYPGTVTDPGNSNNTCHPGDAMEIDAGI</sequence>
<evidence type="ECO:0000256" key="2">
    <source>
        <dbReference type="SAM" id="Phobius"/>
    </source>
</evidence>
<keyword evidence="2" id="KW-0812">Transmembrane</keyword>
<dbReference type="GeneID" id="43652997"/>
<keyword evidence="4" id="KW-1185">Reference proteome</keyword>
<gene>
    <name evidence="3" type="ORF">BDV27DRAFT_135494</name>
</gene>
<dbReference type="OrthoDB" id="5345504at2759"/>
<accession>A0A5N6ZUC5</accession>
<dbReference type="AlphaFoldDB" id="A0A5N6ZUC5"/>
<dbReference type="InterPro" id="IPR046591">
    <property type="entry name" value="DUF6649"/>
</dbReference>
<dbReference type="Proteomes" id="UP000326268">
    <property type="component" value="Unassembled WGS sequence"/>
</dbReference>
<dbReference type="Pfam" id="PF20354">
    <property type="entry name" value="DUF6649"/>
    <property type="match status" value="1"/>
</dbReference>
<organism evidence="3 4">
    <name type="scientific">Aspergillus caelatus</name>
    <dbReference type="NCBI Taxonomy" id="61420"/>
    <lineage>
        <taxon>Eukaryota</taxon>
        <taxon>Fungi</taxon>
        <taxon>Dikarya</taxon>
        <taxon>Ascomycota</taxon>
        <taxon>Pezizomycotina</taxon>
        <taxon>Eurotiomycetes</taxon>
        <taxon>Eurotiomycetidae</taxon>
        <taxon>Eurotiales</taxon>
        <taxon>Aspergillaceae</taxon>
        <taxon>Aspergillus</taxon>
        <taxon>Aspergillus subgen. Circumdati</taxon>
    </lineage>
</organism>
<evidence type="ECO:0000313" key="3">
    <source>
        <dbReference type="EMBL" id="KAE8359860.1"/>
    </source>
</evidence>
<dbReference type="EMBL" id="ML737803">
    <property type="protein sequence ID" value="KAE8359860.1"/>
    <property type="molecule type" value="Genomic_DNA"/>
</dbReference>
<evidence type="ECO:0000313" key="4">
    <source>
        <dbReference type="Proteomes" id="UP000326268"/>
    </source>
</evidence>
<protein>
    <submittedName>
        <fullName evidence="3">Uncharacterized protein</fullName>
    </submittedName>
</protein>
<proteinExistence type="predicted"/>
<feature type="transmembrane region" description="Helical" evidence="2">
    <location>
        <begin position="20"/>
        <end position="42"/>
    </location>
</feature>
<dbReference type="RefSeq" id="XP_031922941.1">
    <property type="nucleotide sequence ID" value="XM_032068551.1"/>
</dbReference>
<evidence type="ECO:0000256" key="1">
    <source>
        <dbReference type="SAM" id="MobiDB-lite"/>
    </source>
</evidence>
<name>A0A5N6ZUC5_9EURO</name>
<keyword evidence="2" id="KW-0472">Membrane</keyword>
<keyword evidence="2" id="KW-1133">Transmembrane helix</keyword>
<feature type="region of interest" description="Disordered" evidence="1">
    <location>
        <begin position="171"/>
        <end position="204"/>
    </location>
</feature>
<feature type="compositionally biased region" description="Polar residues" evidence="1">
    <location>
        <begin position="172"/>
        <end position="200"/>
    </location>
</feature>